<evidence type="ECO:0000313" key="2">
    <source>
        <dbReference type="Proteomes" id="UP000215377"/>
    </source>
</evidence>
<dbReference type="AlphaFoldDB" id="A0A225NEE8"/>
<dbReference type="Proteomes" id="UP000215377">
    <property type="component" value="Unassembled WGS sequence"/>
</dbReference>
<dbReference type="EMBL" id="AQQR01000010">
    <property type="protein sequence ID" value="OWU70967.1"/>
    <property type="molecule type" value="Genomic_DNA"/>
</dbReference>
<gene>
    <name evidence="1" type="ORF">ATO3_19170</name>
</gene>
<dbReference type="OrthoDB" id="9792137at2"/>
<dbReference type="InterPro" id="IPR050772">
    <property type="entry name" value="Hydratase-Decarb/MhpD_sf"/>
</dbReference>
<dbReference type="RefSeq" id="WP_088651519.1">
    <property type="nucleotide sequence ID" value="NZ_AQQR01000010.1"/>
</dbReference>
<keyword evidence="2" id="KW-1185">Reference proteome</keyword>
<dbReference type="GO" id="GO:0008684">
    <property type="term" value="F:2-oxopent-4-enoate hydratase activity"/>
    <property type="evidence" value="ECO:0007669"/>
    <property type="project" value="TreeGrafter"/>
</dbReference>
<name>A0A225NEE8_9RHOB</name>
<protein>
    <submittedName>
        <fullName evidence="1">Hydratase</fullName>
    </submittedName>
</protein>
<sequence>MTPQDHFADALIRAHDSGSRADAGALPSPSYAEVLAIQSKVQAHLGPVGGFKVGARPDGPPTLAPISAARVFPSGAEIAVRDRMGIELEIGFELLADPDPALPVTEFLRPRVVLELVDTRLTGVEDDPMKKFADRLINDGLVLGPDLPDWDGTDFGPLDARLTCGDVTVIDGETSVPGGSALANVELLRTHLGAHCGGLRKGQVIITGSISGLQYYPAGTAVSGRIEGIGEVSCQLV</sequence>
<reference evidence="1 2" key="1">
    <citation type="submission" date="2013-04" db="EMBL/GenBank/DDBJ databases">
        <title>Oceanicola sp. 22II1-22F33 Genome Sequencing.</title>
        <authorList>
            <person name="Lai Q."/>
            <person name="Li G."/>
            <person name="Shao Z."/>
        </authorList>
    </citation>
    <scope>NUCLEOTIDE SEQUENCE [LARGE SCALE GENOMIC DNA]</scope>
    <source>
        <strain evidence="1 2">22II1-22F33</strain>
    </source>
</reference>
<organism evidence="1 2">
    <name type="scientific">Marinibacterium profundimaris</name>
    <dbReference type="NCBI Taxonomy" id="1679460"/>
    <lineage>
        <taxon>Bacteria</taxon>
        <taxon>Pseudomonadati</taxon>
        <taxon>Pseudomonadota</taxon>
        <taxon>Alphaproteobacteria</taxon>
        <taxon>Rhodobacterales</taxon>
        <taxon>Paracoccaceae</taxon>
        <taxon>Marinibacterium</taxon>
    </lineage>
</organism>
<dbReference type="InterPro" id="IPR036663">
    <property type="entry name" value="Fumarylacetoacetase_C_sf"/>
</dbReference>
<accession>A0A225NEE8</accession>
<dbReference type="Gene3D" id="3.90.850.10">
    <property type="entry name" value="Fumarylacetoacetase-like, C-terminal domain"/>
    <property type="match status" value="1"/>
</dbReference>
<dbReference type="GO" id="GO:0005737">
    <property type="term" value="C:cytoplasm"/>
    <property type="evidence" value="ECO:0007669"/>
    <property type="project" value="TreeGrafter"/>
</dbReference>
<dbReference type="SUPFAM" id="SSF56529">
    <property type="entry name" value="FAH"/>
    <property type="match status" value="1"/>
</dbReference>
<evidence type="ECO:0000313" key="1">
    <source>
        <dbReference type="EMBL" id="OWU70967.1"/>
    </source>
</evidence>
<dbReference type="PANTHER" id="PTHR30143:SF0">
    <property type="entry name" value="2-KETO-4-PENTENOATE HYDRATASE"/>
    <property type="match status" value="1"/>
</dbReference>
<comment type="caution">
    <text evidence="1">The sequence shown here is derived from an EMBL/GenBank/DDBJ whole genome shotgun (WGS) entry which is preliminary data.</text>
</comment>
<proteinExistence type="predicted"/>
<dbReference type="PANTHER" id="PTHR30143">
    <property type="entry name" value="ACID HYDRATASE"/>
    <property type="match status" value="1"/>
</dbReference>